<evidence type="ECO:0000259" key="4">
    <source>
        <dbReference type="PROSITE" id="PS51782"/>
    </source>
</evidence>
<dbReference type="Gene3D" id="3.10.350.10">
    <property type="entry name" value="LysM domain"/>
    <property type="match status" value="3"/>
</dbReference>
<dbReference type="PANTHER" id="PTHR33734:SF22">
    <property type="entry name" value="MEMBRANE-BOUND LYTIC MUREIN TRANSGLYCOSYLASE D"/>
    <property type="match status" value="1"/>
</dbReference>
<reference evidence="5 6" key="1">
    <citation type="submission" date="2020-08" db="EMBL/GenBank/DDBJ databases">
        <title>Genome public.</title>
        <authorList>
            <person name="Liu C."/>
            <person name="Sun Q."/>
        </authorList>
    </citation>
    <scope>NUCLEOTIDE SEQUENCE [LARGE SCALE GENOMIC DNA]</scope>
    <source>
        <strain evidence="5 6">NSJ-6</strain>
    </source>
</reference>
<evidence type="ECO:0000313" key="5">
    <source>
        <dbReference type="EMBL" id="MBC5627293.1"/>
    </source>
</evidence>
<dbReference type="InterPro" id="IPR036779">
    <property type="entry name" value="LysM_dom_sf"/>
</dbReference>
<name>A0ABR7D966_9CLOT</name>
<comment type="caution">
    <text evidence="5">The sequence shown here is derived from an EMBL/GenBank/DDBJ whole genome shotgun (WGS) entry which is preliminary data.</text>
</comment>
<dbReference type="SUPFAM" id="SSF54106">
    <property type="entry name" value="LysM domain"/>
    <property type="match status" value="3"/>
</dbReference>
<feature type="domain" description="LysM" evidence="4">
    <location>
        <begin position="325"/>
        <end position="369"/>
    </location>
</feature>
<dbReference type="InterPro" id="IPR018077">
    <property type="entry name" value="Glyco_hydro_fam25_subgr"/>
</dbReference>
<evidence type="ECO:0000256" key="3">
    <source>
        <dbReference type="ARBA" id="ARBA00023295"/>
    </source>
</evidence>
<dbReference type="Proteomes" id="UP000596929">
    <property type="component" value="Unassembled WGS sequence"/>
</dbReference>
<dbReference type="InterPro" id="IPR018392">
    <property type="entry name" value="LysM"/>
</dbReference>
<protein>
    <submittedName>
        <fullName evidence="5">LysM peptidoglycan-binding domain-containing protein</fullName>
    </submittedName>
</protein>
<evidence type="ECO:0000256" key="2">
    <source>
        <dbReference type="ARBA" id="ARBA00022801"/>
    </source>
</evidence>
<evidence type="ECO:0000256" key="1">
    <source>
        <dbReference type="ARBA" id="ARBA00010646"/>
    </source>
</evidence>
<feature type="domain" description="LysM" evidence="4">
    <location>
        <begin position="207"/>
        <end position="251"/>
    </location>
</feature>
<dbReference type="RefSeq" id="WP_186859002.1">
    <property type="nucleotide sequence ID" value="NZ_JACOOO010000001.1"/>
</dbReference>
<keyword evidence="3" id="KW-0326">Glycosidase</keyword>
<feature type="domain" description="LysM" evidence="4">
    <location>
        <begin position="267"/>
        <end position="311"/>
    </location>
</feature>
<gene>
    <name evidence="5" type="ORF">H8S20_00140</name>
</gene>
<accession>A0ABR7D966</accession>
<organism evidence="5 6">
    <name type="scientific">Clostridium hominis</name>
    <dbReference type="NCBI Taxonomy" id="2763036"/>
    <lineage>
        <taxon>Bacteria</taxon>
        <taxon>Bacillati</taxon>
        <taxon>Bacillota</taxon>
        <taxon>Clostridia</taxon>
        <taxon>Eubacteriales</taxon>
        <taxon>Clostridiaceae</taxon>
        <taxon>Clostridium</taxon>
    </lineage>
</organism>
<keyword evidence="6" id="KW-1185">Reference proteome</keyword>
<sequence>MIKGIDISNYQAGLNFSTANSMGFDVCIIKATESTNYKNPLLYSQVNAALSSNMKIGFYHFFRNNGTAEAQYFVSKIKPYLSNMKVKPTIDIETAYSYGQILDFISYVESALGVECMVYCNYSYAKQLSLNSEIAKRTLWLAYYGTNDGNYYAAPSNHGFAKFAGQQYSSANYIGSVNVDTNLFNENVYLNGNVVTNPSIDRSSTENTYTVVYGDTLSEIAAKYGIGTSTLASLNGITNPNLIYVGQVLKIPSSSNNTTSVTGGNFKSYTVVAGDTLSEIAVKYGVSISDLADLNGISNINLIYVGQVLRIPSISSTTTQQTQKIYYTVVSGDTLSAIASKFGTTTAAIASLNKISNINLIYVGQVLRIK</sequence>
<dbReference type="SUPFAM" id="SSF51445">
    <property type="entry name" value="(Trans)glycosidases"/>
    <property type="match status" value="1"/>
</dbReference>
<dbReference type="Pfam" id="PF01183">
    <property type="entry name" value="Glyco_hydro_25"/>
    <property type="match status" value="1"/>
</dbReference>
<dbReference type="Gene3D" id="3.20.20.80">
    <property type="entry name" value="Glycosidases"/>
    <property type="match status" value="1"/>
</dbReference>
<dbReference type="CDD" id="cd00118">
    <property type="entry name" value="LysM"/>
    <property type="match status" value="3"/>
</dbReference>
<dbReference type="Pfam" id="PF01476">
    <property type="entry name" value="LysM"/>
    <property type="match status" value="3"/>
</dbReference>
<dbReference type="PROSITE" id="PS51782">
    <property type="entry name" value="LYSM"/>
    <property type="match status" value="3"/>
</dbReference>
<dbReference type="SMART" id="SM00257">
    <property type="entry name" value="LysM"/>
    <property type="match status" value="3"/>
</dbReference>
<evidence type="ECO:0000313" key="6">
    <source>
        <dbReference type="Proteomes" id="UP000596929"/>
    </source>
</evidence>
<dbReference type="EMBL" id="JACOOO010000001">
    <property type="protein sequence ID" value="MBC5627293.1"/>
    <property type="molecule type" value="Genomic_DNA"/>
</dbReference>
<keyword evidence="2" id="KW-0378">Hydrolase</keyword>
<dbReference type="InterPro" id="IPR002053">
    <property type="entry name" value="Glyco_hydro_25"/>
</dbReference>
<dbReference type="SMART" id="SM00641">
    <property type="entry name" value="Glyco_25"/>
    <property type="match status" value="1"/>
</dbReference>
<comment type="similarity">
    <text evidence="1">Belongs to the glycosyl hydrolase 25 family.</text>
</comment>
<dbReference type="PROSITE" id="PS51904">
    <property type="entry name" value="GLYCOSYL_HYDROL_F25_2"/>
    <property type="match status" value="1"/>
</dbReference>
<proteinExistence type="inferred from homology"/>
<dbReference type="InterPro" id="IPR017853">
    <property type="entry name" value="GH"/>
</dbReference>
<dbReference type="PANTHER" id="PTHR33734">
    <property type="entry name" value="LYSM DOMAIN-CONTAINING GPI-ANCHORED PROTEIN 2"/>
    <property type="match status" value="1"/>
</dbReference>